<dbReference type="InterPro" id="IPR015422">
    <property type="entry name" value="PyrdxlP-dep_Trfase_small"/>
</dbReference>
<dbReference type="OrthoDB" id="2414662at2759"/>
<dbReference type="CDD" id="cd00609">
    <property type="entry name" value="AAT_like"/>
    <property type="match status" value="1"/>
</dbReference>
<dbReference type="FunFam" id="3.90.1150.10:FF:000021">
    <property type="entry name" value="Kynurenine--oxoglutarate transaminase 3"/>
    <property type="match status" value="1"/>
</dbReference>
<dbReference type="InterPro" id="IPR051326">
    <property type="entry name" value="Kynurenine-oxoglutarate_AT"/>
</dbReference>
<dbReference type="Gene3D" id="3.40.640.10">
    <property type="entry name" value="Type I PLP-dependent aspartate aminotransferase-like (Major domain)"/>
    <property type="match status" value="1"/>
</dbReference>
<dbReference type="PANTHER" id="PTHR43807:SF20">
    <property type="entry name" value="FI04487P"/>
    <property type="match status" value="1"/>
</dbReference>
<dbReference type="SUPFAM" id="SSF53383">
    <property type="entry name" value="PLP-dependent transferases"/>
    <property type="match status" value="1"/>
</dbReference>
<dbReference type="UniPathway" id="UPA00334">
    <property type="reaction ID" value="UER00726"/>
</dbReference>
<gene>
    <name evidence="9" type="primary">CCBL2_0</name>
    <name evidence="9" type="ORF">c2_g1_i2</name>
</gene>
<feature type="domain" description="Aminotransferase class I/classII large" evidence="8">
    <location>
        <begin position="126"/>
        <end position="507"/>
    </location>
</feature>
<dbReference type="GO" id="GO:0030170">
    <property type="term" value="F:pyridoxal phosphate binding"/>
    <property type="evidence" value="ECO:0007669"/>
    <property type="project" value="InterPro"/>
</dbReference>
<comment type="cofactor">
    <cofactor evidence="1">
        <name>pyridoxal 5'-phosphate</name>
        <dbReference type="ChEBI" id="CHEBI:597326"/>
    </cofactor>
</comment>
<evidence type="ECO:0000256" key="3">
    <source>
        <dbReference type="ARBA" id="ARBA00011738"/>
    </source>
</evidence>
<sequence length="514" mass="58781">MLASVAVLNSWFTQSYTYKSVENYIKVFLKLFNFSFYGKISALFSVSFLYEYVYEVPMFILPSRILCQQTRQLRSKQIIISTALHNLQQREQSSIAMEKFGLPKRLQGGKPSVWNEYITLAMQYKPLNLGQGFPDELPPSYVTNALADIAKSDNPMLQQYTRGYGHLRLVQALSKLYSGLVKREINPLSEILITSGAYEALYSAIMGHIDDGDEVIIIEPFFDCYEPMVKMAGGVPRFIALKPNKSNGTVSSADWVLDDAELEQLFNNKTKMIILNTPHNPIGKVFHREELERIAALCRKWNVLCLSDEVYEWLVYDDAKHIRICTLPDMWERTITVGSAGKTFSVTGWKIGWAYGPANLITNLQLVHQNSVYTCPTPIQEAVARGFELELTRLESPDCYFNSLPQELKVKRDFMAKFLQDAGLKPTIPEGGYFMLADWSKLGNKIDLSSEVDQYLDYKFTKWMTKNMGLQGIPPSAFYGETHKNLGENFVRYCFIKKQENLEKAAELLKKWKS</sequence>
<comment type="pathway">
    <text evidence="7">Amino-acid degradation; L-kynurenine degradation; kynurenate from L-kynurenine: step 1/2.</text>
</comment>
<comment type="subunit">
    <text evidence="3">Homodimer.</text>
</comment>
<dbReference type="FunFam" id="3.40.640.10:FF:000024">
    <property type="entry name" value="Kynurenine--oxoglutarate transaminase 3"/>
    <property type="match status" value="1"/>
</dbReference>
<dbReference type="EMBL" id="GDHF01023966">
    <property type="protein sequence ID" value="JAI28348.1"/>
    <property type="molecule type" value="Transcribed_RNA"/>
</dbReference>
<reference evidence="9" key="1">
    <citation type="submission" date="2015-06" db="EMBL/GenBank/DDBJ databases">
        <authorList>
            <person name="Hoefler B.C."/>
            <person name="Straight P.D."/>
        </authorList>
    </citation>
    <scope>NUCLEOTIDE SEQUENCE</scope>
</reference>
<organism evidence="9">
    <name type="scientific">Bactrocera latifrons</name>
    <name type="common">Malaysian fruit fly</name>
    <name type="synonym">Chaetodacus latifrons</name>
    <dbReference type="NCBI Taxonomy" id="174628"/>
    <lineage>
        <taxon>Eukaryota</taxon>
        <taxon>Metazoa</taxon>
        <taxon>Ecdysozoa</taxon>
        <taxon>Arthropoda</taxon>
        <taxon>Hexapoda</taxon>
        <taxon>Insecta</taxon>
        <taxon>Pterygota</taxon>
        <taxon>Neoptera</taxon>
        <taxon>Endopterygota</taxon>
        <taxon>Diptera</taxon>
        <taxon>Brachycera</taxon>
        <taxon>Muscomorpha</taxon>
        <taxon>Tephritoidea</taxon>
        <taxon>Tephritidae</taxon>
        <taxon>Bactrocera</taxon>
        <taxon>Bactrocera</taxon>
    </lineage>
</organism>
<dbReference type="PANTHER" id="PTHR43807">
    <property type="entry name" value="FI04487P"/>
    <property type="match status" value="1"/>
</dbReference>
<protein>
    <submittedName>
        <fullName evidence="9">Kynurenine--oxoglutarate transaminase 3</fullName>
    </submittedName>
</protein>
<keyword evidence="5" id="KW-0808">Transferase</keyword>
<dbReference type="InterPro" id="IPR015421">
    <property type="entry name" value="PyrdxlP-dep_Trfase_major"/>
</dbReference>
<evidence type="ECO:0000313" key="9">
    <source>
        <dbReference type="EMBL" id="JAI28348.1"/>
    </source>
</evidence>
<proteinExistence type="inferred from homology"/>
<evidence type="ECO:0000256" key="1">
    <source>
        <dbReference type="ARBA" id="ARBA00001933"/>
    </source>
</evidence>
<dbReference type="GO" id="GO:0097053">
    <property type="term" value="P:L-kynurenine catabolic process"/>
    <property type="evidence" value="ECO:0007669"/>
    <property type="project" value="UniProtKB-UniPathway"/>
</dbReference>
<dbReference type="Pfam" id="PF00155">
    <property type="entry name" value="Aminotran_1_2"/>
    <property type="match status" value="1"/>
</dbReference>
<evidence type="ECO:0000256" key="7">
    <source>
        <dbReference type="ARBA" id="ARBA00024016"/>
    </source>
</evidence>
<dbReference type="GO" id="GO:0005739">
    <property type="term" value="C:mitochondrion"/>
    <property type="evidence" value="ECO:0007669"/>
    <property type="project" value="TreeGrafter"/>
</dbReference>
<accession>A0A0K8UPD0</accession>
<dbReference type="AlphaFoldDB" id="A0A0K8UPD0"/>
<dbReference type="InterPro" id="IPR004839">
    <property type="entry name" value="Aminotransferase_I/II_large"/>
</dbReference>
<dbReference type="Gene3D" id="3.90.1150.10">
    <property type="entry name" value="Aspartate Aminotransferase, domain 1"/>
    <property type="match status" value="1"/>
</dbReference>
<dbReference type="InterPro" id="IPR015424">
    <property type="entry name" value="PyrdxlP-dep_Trfase"/>
</dbReference>
<evidence type="ECO:0000256" key="2">
    <source>
        <dbReference type="ARBA" id="ARBA00007441"/>
    </source>
</evidence>
<keyword evidence="4" id="KW-0032">Aminotransferase</keyword>
<comment type="similarity">
    <text evidence="2">Belongs to the class-I pyridoxal-phosphate-dependent aminotransferase family.</text>
</comment>
<evidence type="ECO:0000256" key="6">
    <source>
        <dbReference type="ARBA" id="ARBA00022898"/>
    </source>
</evidence>
<name>A0A0K8UPD0_BACLA</name>
<evidence type="ECO:0000256" key="5">
    <source>
        <dbReference type="ARBA" id="ARBA00022679"/>
    </source>
</evidence>
<dbReference type="GO" id="GO:0016212">
    <property type="term" value="F:kynurenine-oxoglutarate transaminase activity"/>
    <property type="evidence" value="ECO:0007669"/>
    <property type="project" value="TreeGrafter"/>
</dbReference>
<evidence type="ECO:0000259" key="8">
    <source>
        <dbReference type="Pfam" id="PF00155"/>
    </source>
</evidence>
<keyword evidence="6" id="KW-0663">Pyridoxal phosphate</keyword>
<evidence type="ECO:0000256" key="4">
    <source>
        <dbReference type="ARBA" id="ARBA00022576"/>
    </source>
</evidence>